<gene>
    <name evidence="3" type="ORF">MtrunA17_Chr4g0017971</name>
</gene>
<reference evidence="4" key="1">
    <citation type="journal article" date="2018" name="Nat. Plants">
        <title>Whole-genome landscape of Medicago truncatula symbiotic genes.</title>
        <authorList>
            <person name="Pecrix Y."/>
            <person name="Staton S.E."/>
            <person name="Sallet E."/>
            <person name="Lelandais-Briere C."/>
            <person name="Moreau S."/>
            <person name="Carrere S."/>
            <person name="Blein T."/>
            <person name="Jardinaud M.F."/>
            <person name="Latrasse D."/>
            <person name="Zouine M."/>
            <person name="Zahm M."/>
            <person name="Kreplak J."/>
            <person name="Mayjonade B."/>
            <person name="Satge C."/>
            <person name="Perez M."/>
            <person name="Cauet S."/>
            <person name="Marande W."/>
            <person name="Chantry-Darmon C."/>
            <person name="Lopez-Roques C."/>
            <person name="Bouchez O."/>
            <person name="Berard A."/>
            <person name="Debelle F."/>
            <person name="Munos S."/>
            <person name="Bendahmane A."/>
            <person name="Berges H."/>
            <person name="Niebel A."/>
            <person name="Buitink J."/>
            <person name="Frugier F."/>
            <person name="Benhamed M."/>
            <person name="Crespi M."/>
            <person name="Gouzy J."/>
            <person name="Gamas P."/>
        </authorList>
    </citation>
    <scope>NUCLEOTIDE SEQUENCE [LARGE SCALE GENOMIC DNA]</scope>
    <source>
        <strain evidence="4">cv. Jemalong A17</strain>
    </source>
</reference>
<dbReference type="InterPro" id="IPR044560">
    <property type="entry name" value="MOase"/>
</dbReference>
<keyword evidence="2" id="KW-0503">Monooxygenase</keyword>
<evidence type="ECO:0000256" key="2">
    <source>
        <dbReference type="ARBA" id="ARBA00023033"/>
    </source>
</evidence>
<dbReference type="Gramene" id="rna21931">
    <property type="protein sequence ID" value="RHN59783.1"/>
    <property type="gene ID" value="gene21931"/>
</dbReference>
<sequence length="66" mass="7621">MVTLHQTKLLHFSTCVARGFTKYPNGHQFPNEFAMISRGQVQLGRIPMTDKLVYWFVTRLNTAQGH</sequence>
<protein>
    <submittedName>
        <fullName evidence="3">Uncharacterized protein</fullName>
    </submittedName>
</protein>
<dbReference type="PANTHER" id="PTHR45934:SF7">
    <property type="entry name" value="FAD_NAD(P)-BINDING OXIDOREDUCTASE FAMILY PROTEIN"/>
    <property type="match status" value="1"/>
</dbReference>
<dbReference type="EMBL" id="PSQE01000004">
    <property type="protein sequence ID" value="RHN59783.1"/>
    <property type="molecule type" value="Genomic_DNA"/>
</dbReference>
<name>A0A396I4W1_MEDTR</name>
<dbReference type="PANTHER" id="PTHR45934">
    <property type="entry name" value="FAD/NAD(P)-BINDING OXIDOREDUCTASE FAMILY PROTEIN"/>
    <property type="match status" value="1"/>
</dbReference>
<comment type="caution">
    <text evidence="3">The sequence shown here is derived from an EMBL/GenBank/DDBJ whole genome shotgun (WGS) entry which is preliminary data.</text>
</comment>
<evidence type="ECO:0000256" key="1">
    <source>
        <dbReference type="ARBA" id="ARBA00023002"/>
    </source>
</evidence>
<accession>A0A396I4W1</accession>
<keyword evidence="1" id="KW-0560">Oxidoreductase</keyword>
<dbReference type="AlphaFoldDB" id="A0A396I4W1"/>
<dbReference type="GO" id="GO:0004497">
    <property type="term" value="F:monooxygenase activity"/>
    <property type="evidence" value="ECO:0007669"/>
    <property type="project" value="UniProtKB-KW"/>
</dbReference>
<evidence type="ECO:0000313" key="3">
    <source>
        <dbReference type="EMBL" id="RHN59783.1"/>
    </source>
</evidence>
<dbReference type="Proteomes" id="UP000265566">
    <property type="component" value="Chromosome 4"/>
</dbReference>
<organism evidence="3 4">
    <name type="scientific">Medicago truncatula</name>
    <name type="common">Barrel medic</name>
    <name type="synonym">Medicago tribuloides</name>
    <dbReference type="NCBI Taxonomy" id="3880"/>
    <lineage>
        <taxon>Eukaryota</taxon>
        <taxon>Viridiplantae</taxon>
        <taxon>Streptophyta</taxon>
        <taxon>Embryophyta</taxon>
        <taxon>Tracheophyta</taxon>
        <taxon>Spermatophyta</taxon>
        <taxon>Magnoliopsida</taxon>
        <taxon>eudicotyledons</taxon>
        <taxon>Gunneridae</taxon>
        <taxon>Pentapetalae</taxon>
        <taxon>rosids</taxon>
        <taxon>fabids</taxon>
        <taxon>Fabales</taxon>
        <taxon>Fabaceae</taxon>
        <taxon>Papilionoideae</taxon>
        <taxon>50 kb inversion clade</taxon>
        <taxon>NPAAA clade</taxon>
        <taxon>Hologalegina</taxon>
        <taxon>IRL clade</taxon>
        <taxon>Trifolieae</taxon>
        <taxon>Medicago</taxon>
    </lineage>
</organism>
<proteinExistence type="predicted"/>
<evidence type="ECO:0000313" key="4">
    <source>
        <dbReference type="Proteomes" id="UP000265566"/>
    </source>
</evidence>